<dbReference type="CDD" id="cd17535">
    <property type="entry name" value="REC_NarL-like"/>
    <property type="match status" value="1"/>
</dbReference>
<dbReference type="PROSITE" id="PS50043">
    <property type="entry name" value="HTH_LUXR_2"/>
    <property type="match status" value="1"/>
</dbReference>
<dbReference type="SUPFAM" id="SSF52172">
    <property type="entry name" value="CheY-like"/>
    <property type="match status" value="1"/>
</dbReference>
<keyword evidence="4" id="KW-0804">Transcription</keyword>
<keyword evidence="10" id="KW-1185">Reference proteome</keyword>
<comment type="caution">
    <text evidence="9">The sequence shown here is derived from an EMBL/GenBank/DDBJ whole genome shotgun (WGS) entry which is preliminary data.</text>
</comment>
<feature type="domain" description="Response regulatory" evidence="8">
    <location>
        <begin position="4"/>
        <end position="121"/>
    </location>
</feature>
<feature type="compositionally biased region" description="Low complexity" evidence="6">
    <location>
        <begin position="232"/>
        <end position="242"/>
    </location>
</feature>
<dbReference type="InterPro" id="IPR016032">
    <property type="entry name" value="Sig_transdc_resp-reg_C-effctor"/>
</dbReference>
<evidence type="ECO:0000313" key="9">
    <source>
        <dbReference type="EMBL" id="MBB4930874.1"/>
    </source>
</evidence>
<evidence type="ECO:0000259" key="8">
    <source>
        <dbReference type="PROSITE" id="PS50110"/>
    </source>
</evidence>
<dbReference type="GO" id="GO:0000160">
    <property type="term" value="P:phosphorelay signal transduction system"/>
    <property type="evidence" value="ECO:0007669"/>
    <property type="project" value="InterPro"/>
</dbReference>
<proteinExistence type="predicted"/>
<keyword evidence="2" id="KW-0805">Transcription regulation</keyword>
<evidence type="ECO:0000256" key="5">
    <source>
        <dbReference type="PROSITE-ProRule" id="PRU00169"/>
    </source>
</evidence>
<dbReference type="SUPFAM" id="SSF46894">
    <property type="entry name" value="C-terminal effector domain of the bipartite response regulators"/>
    <property type="match status" value="1"/>
</dbReference>
<dbReference type="Gene3D" id="3.40.50.2300">
    <property type="match status" value="1"/>
</dbReference>
<protein>
    <submittedName>
        <fullName evidence="9">DNA-binding NarL/FixJ family response regulator</fullName>
    </submittedName>
</protein>
<dbReference type="InterPro" id="IPR001789">
    <property type="entry name" value="Sig_transdc_resp-reg_receiver"/>
</dbReference>
<dbReference type="PROSITE" id="PS00622">
    <property type="entry name" value="HTH_LUXR_1"/>
    <property type="match status" value="1"/>
</dbReference>
<dbReference type="RefSeq" id="WP_184576350.1">
    <property type="nucleotide sequence ID" value="NZ_JACHJT010000001.1"/>
</dbReference>
<dbReference type="PANTHER" id="PTHR44688">
    <property type="entry name" value="DNA-BINDING TRANSCRIPTIONAL ACTIVATOR DEVR_DOSR"/>
    <property type="match status" value="1"/>
</dbReference>
<dbReference type="Proteomes" id="UP000523007">
    <property type="component" value="Unassembled WGS sequence"/>
</dbReference>
<evidence type="ECO:0000256" key="4">
    <source>
        <dbReference type="ARBA" id="ARBA00023163"/>
    </source>
</evidence>
<dbReference type="GO" id="GO:0003677">
    <property type="term" value="F:DNA binding"/>
    <property type="evidence" value="ECO:0007669"/>
    <property type="project" value="UniProtKB-KW"/>
</dbReference>
<dbReference type="AlphaFoldDB" id="A0A7W7RF60"/>
<dbReference type="PROSITE" id="PS50110">
    <property type="entry name" value="RESPONSE_REGULATORY"/>
    <property type="match status" value="1"/>
</dbReference>
<evidence type="ECO:0000256" key="3">
    <source>
        <dbReference type="ARBA" id="ARBA00023125"/>
    </source>
</evidence>
<evidence type="ECO:0000256" key="2">
    <source>
        <dbReference type="ARBA" id="ARBA00023015"/>
    </source>
</evidence>
<dbReference type="CDD" id="cd06170">
    <property type="entry name" value="LuxR_C_like"/>
    <property type="match status" value="1"/>
</dbReference>
<dbReference type="PANTHER" id="PTHR44688:SF16">
    <property type="entry name" value="DNA-BINDING TRANSCRIPTIONAL ACTIVATOR DEVR_DOSR"/>
    <property type="match status" value="1"/>
</dbReference>
<organism evidence="9 10">
    <name type="scientific">Lipingzhangella halophila</name>
    <dbReference type="NCBI Taxonomy" id="1783352"/>
    <lineage>
        <taxon>Bacteria</taxon>
        <taxon>Bacillati</taxon>
        <taxon>Actinomycetota</taxon>
        <taxon>Actinomycetes</taxon>
        <taxon>Streptosporangiales</taxon>
        <taxon>Nocardiopsidaceae</taxon>
        <taxon>Lipingzhangella</taxon>
    </lineage>
</organism>
<name>A0A7W7RF60_9ACTN</name>
<comment type="caution">
    <text evidence="5">Lacks conserved residue(s) required for the propagation of feature annotation.</text>
</comment>
<dbReference type="EMBL" id="JACHJT010000001">
    <property type="protein sequence ID" value="MBB4930874.1"/>
    <property type="molecule type" value="Genomic_DNA"/>
</dbReference>
<feature type="compositionally biased region" description="Basic and acidic residues" evidence="6">
    <location>
        <begin position="243"/>
        <end position="253"/>
    </location>
</feature>
<dbReference type="Pfam" id="PF00196">
    <property type="entry name" value="GerE"/>
    <property type="match status" value="1"/>
</dbReference>
<keyword evidence="3 9" id="KW-0238">DNA-binding</keyword>
<dbReference type="SMART" id="SM00421">
    <property type="entry name" value="HTH_LUXR"/>
    <property type="match status" value="1"/>
</dbReference>
<evidence type="ECO:0000259" key="7">
    <source>
        <dbReference type="PROSITE" id="PS50043"/>
    </source>
</evidence>
<gene>
    <name evidence="9" type="ORF">F4561_001694</name>
</gene>
<sequence>MKVRCTIAGDQVLACLGLRTALDSASDIQVVAEARNRNTALRNACDLRPNVMVVHSFADDSNTLELLRDVASLRGPGVRVLLIAAPADGRILLDSLRAGARGFLLPESEPATLIAAVRDLARGNTIIAPSVAGTLVDEFVRIASLSPARPVCDGTSSWDAGLSEREGEVVALVSSGYSNSEIARILRLAPTTVKTHMSNALAKRDARDRVQLVVQVYRAGFAGFKVASVNGPARTGGPAAAAPDDRAGGTEVR</sequence>
<dbReference type="PRINTS" id="PR00038">
    <property type="entry name" value="HTHLUXR"/>
</dbReference>
<evidence type="ECO:0000256" key="6">
    <source>
        <dbReference type="SAM" id="MobiDB-lite"/>
    </source>
</evidence>
<dbReference type="InterPro" id="IPR058245">
    <property type="entry name" value="NreC/VraR/RcsB-like_REC"/>
</dbReference>
<accession>A0A7W7RF60</accession>
<dbReference type="InterPro" id="IPR011006">
    <property type="entry name" value="CheY-like_superfamily"/>
</dbReference>
<dbReference type="InterPro" id="IPR000792">
    <property type="entry name" value="Tscrpt_reg_LuxR_C"/>
</dbReference>
<dbReference type="GO" id="GO:0006355">
    <property type="term" value="P:regulation of DNA-templated transcription"/>
    <property type="evidence" value="ECO:0007669"/>
    <property type="project" value="InterPro"/>
</dbReference>
<evidence type="ECO:0000313" key="10">
    <source>
        <dbReference type="Proteomes" id="UP000523007"/>
    </source>
</evidence>
<feature type="region of interest" description="Disordered" evidence="6">
    <location>
        <begin position="232"/>
        <end position="253"/>
    </location>
</feature>
<evidence type="ECO:0000256" key="1">
    <source>
        <dbReference type="ARBA" id="ARBA00022553"/>
    </source>
</evidence>
<keyword evidence="1" id="KW-0597">Phosphoprotein</keyword>
<reference evidence="9 10" key="1">
    <citation type="submission" date="2020-08" db="EMBL/GenBank/DDBJ databases">
        <title>Sequencing the genomes of 1000 actinobacteria strains.</title>
        <authorList>
            <person name="Klenk H.-P."/>
        </authorList>
    </citation>
    <scope>NUCLEOTIDE SEQUENCE [LARGE SCALE GENOMIC DNA]</scope>
    <source>
        <strain evidence="9 10">DSM 102030</strain>
    </source>
</reference>
<feature type="domain" description="HTH luxR-type" evidence="7">
    <location>
        <begin position="155"/>
        <end position="220"/>
    </location>
</feature>